<dbReference type="InterPro" id="IPR036259">
    <property type="entry name" value="MFS_trans_sf"/>
</dbReference>
<dbReference type="InterPro" id="IPR020846">
    <property type="entry name" value="MFS_dom"/>
</dbReference>
<dbReference type="InterPro" id="IPR010290">
    <property type="entry name" value="TM_effector"/>
</dbReference>
<evidence type="ECO:0000256" key="1">
    <source>
        <dbReference type="ARBA" id="ARBA00004651"/>
    </source>
</evidence>
<keyword evidence="11" id="KW-1185">Reference proteome</keyword>
<gene>
    <name evidence="10" type="ORF">HGA02_06080</name>
</gene>
<keyword evidence="5 8" id="KW-1133">Transmembrane helix</keyword>
<feature type="transmembrane region" description="Helical" evidence="8">
    <location>
        <begin position="244"/>
        <end position="269"/>
    </location>
</feature>
<feature type="transmembrane region" description="Helical" evidence="8">
    <location>
        <begin position="281"/>
        <end position="302"/>
    </location>
</feature>
<comment type="subcellular location">
    <subcellularLocation>
        <location evidence="1">Cell membrane</location>
        <topology evidence="1">Multi-pass membrane protein</topology>
    </subcellularLocation>
</comment>
<feature type="transmembrane region" description="Helical" evidence="8">
    <location>
        <begin position="394"/>
        <end position="419"/>
    </location>
</feature>
<organism evidence="10 11">
    <name type="scientific">Cellulomonas septica</name>
    <dbReference type="NCBI Taxonomy" id="285080"/>
    <lineage>
        <taxon>Bacteria</taxon>
        <taxon>Bacillati</taxon>
        <taxon>Actinomycetota</taxon>
        <taxon>Actinomycetes</taxon>
        <taxon>Micrococcales</taxon>
        <taxon>Cellulomonadaceae</taxon>
        <taxon>Cellulomonas</taxon>
    </lineage>
</organism>
<dbReference type="PANTHER" id="PTHR23513">
    <property type="entry name" value="INTEGRAL MEMBRANE EFFLUX PROTEIN-RELATED"/>
    <property type="match status" value="1"/>
</dbReference>
<feature type="transmembrane region" description="Helical" evidence="8">
    <location>
        <begin position="30"/>
        <end position="53"/>
    </location>
</feature>
<keyword evidence="4 8" id="KW-0812">Transmembrane</keyword>
<evidence type="ECO:0000313" key="11">
    <source>
        <dbReference type="Proteomes" id="UP000777774"/>
    </source>
</evidence>
<reference evidence="10 11" key="1">
    <citation type="submission" date="2020-04" db="EMBL/GenBank/DDBJ databases">
        <title>MicrobeNet Type strains.</title>
        <authorList>
            <person name="Nicholson A.C."/>
        </authorList>
    </citation>
    <scope>NUCLEOTIDE SEQUENCE [LARGE SCALE GENOMIC DNA]</scope>
    <source>
        <strain evidence="10 11">ATCC BAA-787</strain>
    </source>
</reference>
<evidence type="ECO:0000256" key="7">
    <source>
        <dbReference type="SAM" id="MobiDB-lite"/>
    </source>
</evidence>
<dbReference type="PROSITE" id="PS50850">
    <property type="entry name" value="MFS"/>
    <property type="match status" value="1"/>
</dbReference>
<evidence type="ECO:0000256" key="6">
    <source>
        <dbReference type="ARBA" id="ARBA00023136"/>
    </source>
</evidence>
<dbReference type="PANTHER" id="PTHR23513:SF11">
    <property type="entry name" value="STAPHYLOFERRIN A TRANSPORTER"/>
    <property type="match status" value="1"/>
</dbReference>
<name>A0ABX1JZE0_9CELL</name>
<evidence type="ECO:0000256" key="4">
    <source>
        <dbReference type="ARBA" id="ARBA00022692"/>
    </source>
</evidence>
<feature type="non-terminal residue" evidence="10">
    <location>
        <position position="437"/>
    </location>
</feature>
<feature type="region of interest" description="Disordered" evidence="7">
    <location>
        <begin position="1"/>
        <end position="26"/>
    </location>
</feature>
<dbReference type="CDD" id="cd06173">
    <property type="entry name" value="MFS_MefA_like"/>
    <property type="match status" value="1"/>
</dbReference>
<evidence type="ECO:0000256" key="3">
    <source>
        <dbReference type="ARBA" id="ARBA00022475"/>
    </source>
</evidence>
<evidence type="ECO:0000256" key="8">
    <source>
        <dbReference type="SAM" id="Phobius"/>
    </source>
</evidence>
<comment type="caution">
    <text evidence="10">The sequence shown here is derived from an EMBL/GenBank/DDBJ whole genome shotgun (WGS) entry which is preliminary data.</text>
</comment>
<dbReference type="SUPFAM" id="SSF103473">
    <property type="entry name" value="MFS general substrate transporter"/>
    <property type="match status" value="1"/>
</dbReference>
<evidence type="ECO:0000259" key="9">
    <source>
        <dbReference type="PROSITE" id="PS50850"/>
    </source>
</evidence>
<protein>
    <submittedName>
        <fullName evidence="10">MFS transporter</fullName>
    </submittedName>
</protein>
<feature type="transmembrane region" description="Helical" evidence="8">
    <location>
        <begin position="366"/>
        <end position="388"/>
    </location>
</feature>
<evidence type="ECO:0000256" key="2">
    <source>
        <dbReference type="ARBA" id="ARBA00022448"/>
    </source>
</evidence>
<keyword evidence="6 8" id="KW-0472">Membrane</keyword>
<dbReference type="Pfam" id="PF05977">
    <property type="entry name" value="MFS_3"/>
    <property type="match status" value="1"/>
</dbReference>
<feature type="transmembrane region" description="Helical" evidence="8">
    <location>
        <begin position="194"/>
        <end position="213"/>
    </location>
</feature>
<dbReference type="EMBL" id="JAAXOY010000103">
    <property type="protein sequence ID" value="NKY39120.1"/>
    <property type="molecule type" value="Genomic_DNA"/>
</dbReference>
<accession>A0ABX1JZE0</accession>
<keyword evidence="3" id="KW-1003">Cell membrane</keyword>
<evidence type="ECO:0000313" key="10">
    <source>
        <dbReference type="EMBL" id="NKY39120.1"/>
    </source>
</evidence>
<dbReference type="Gene3D" id="1.20.1250.20">
    <property type="entry name" value="MFS general substrate transporter like domains"/>
    <property type="match status" value="1"/>
</dbReference>
<feature type="transmembrane region" description="Helical" evidence="8">
    <location>
        <begin position="332"/>
        <end position="354"/>
    </location>
</feature>
<evidence type="ECO:0000256" key="5">
    <source>
        <dbReference type="ARBA" id="ARBA00022989"/>
    </source>
</evidence>
<sequence>MDRGRTVPTGSADHPGGPTNDRERSSGRSVLSLVNFRLLLGAQLLGGTGMWMVRMSTDWLVLELTGSSAAVGVLVALQFLPMLVVGPFGGLLADRYDKRRLVEVAQVANALLAAVLAVLTLTGVVAVWHLYVVAVLLGVVASVDQPSRQVLVSEIVGDQGLQKAVSTMNAIGQAGGLLGPAAAGFVIAHWGEGWAFTVNGVVALCVVAIVASMRARELHPAPRVPRARGQVREGIRYVLDRPRLAWVIVLAGLMGALGMNGPVVLTAFAQDVWHTGAAGFGLYNAVSAAGAFVGVVLGGRFLRLRTRNVVVASGLFAVTEALAALSPTHAVFLVMLAVVGGATLLFLMAANTLVQLTADQPVRGRVLALYSPLLLGGHALGGLLQGWLTEWLGVRAGLVVTGVLALLATAFVATALAQVGRLRPALRRHPWPFAIVP</sequence>
<feature type="transmembrane region" description="Helical" evidence="8">
    <location>
        <begin position="309"/>
        <end position="326"/>
    </location>
</feature>
<feature type="domain" description="Major facilitator superfamily (MFS) profile" evidence="9">
    <location>
        <begin position="35"/>
        <end position="420"/>
    </location>
</feature>
<dbReference type="Proteomes" id="UP000777774">
    <property type="component" value="Unassembled WGS sequence"/>
</dbReference>
<keyword evidence="2" id="KW-0813">Transport</keyword>
<proteinExistence type="predicted"/>